<dbReference type="Proteomes" id="UP000055048">
    <property type="component" value="Unassembled WGS sequence"/>
</dbReference>
<evidence type="ECO:0000313" key="2">
    <source>
        <dbReference type="EMBL" id="KRX46950.1"/>
    </source>
</evidence>
<comment type="caution">
    <text evidence="2">The sequence shown here is derived from an EMBL/GenBank/DDBJ whole genome shotgun (WGS) entry which is preliminary data.</text>
</comment>
<feature type="compositionally biased region" description="Polar residues" evidence="1">
    <location>
        <begin position="8"/>
        <end position="26"/>
    </location>
</feature>
<dbReference type="AlphaFoldDB" id="A0A0V0U6U5"/>
<evidence type="ECO:0000313" key="3">
    <source>
        <dbReference type="Proteomes" id="UP000055048"/>
    </source>
</evidence>
<organism evidence="2 3">
    <name type="scientific">Trichinella murrelli</name>
    <dbReference type="NCBI Taxonomy" id="144512"/>
    <lineage>
        <taxon>Eukaryota</taxon>
        <taxon>Metazoa</taxon>
        <taxon>Ecdysozoa</taxon>
        <taxon>Nematoda</taxon>
        <taxon>Enoplea</taxon>
        <taxon>Dorylaimia</taxon>
        <taxon>Trichinellida</taxon>
        <taxon>Trichinellidae</taxon>
        <taxon>Trichinella</taxon>
    </lineage>
</organism>
<proteinExistence type="predicted"/>
<dbReference type="EMBL" id="JYDJ01000049">
    <property type="protein sequence ID" value="KRX46950.1"/>
    <property type="molecule type" value="Genomic_DNA"/>
</dbReference>
<accession>A0A0V0U6U5</accession>
<evidence type="ECO:0000256" key="1">
    <source>
        <dbReference type="SAM" id="MobiDB-lite"/>
    </source>
</evidence>
<dbReference type="OrthoDB" id="5922457at2759"/>
<name>A0A0V0U6U5_9BILA</name>
<gene>
    <name evidence="2" type="ORF">T05_15998</name>
</gene>
<reference evidence="2 3" key="1">
    <citation type="submission" date="2015-01" db="EMBL/GenBank/DDBJ databases">
        <title>Evolution of Trichinella species and genotypes.</title>
        <authorList>
            <person name="Korhonen P.K."/>
            <person name="Edoardo P."/>
            <person name="Giuseppe L.R."/>
            <person name="Gasser R.B."/>
        </authorList>
    </citation>
    <scope>NUCLEOTIDE SEQUENCE [LARGE SCALE GENOMIC DNA]</scope>
    <source>
        <strain evidence="2">ISS417</strain>
    </source>
</reference>
<feature type="region of interest" description="Disordered" evidence="1">
    <location>
        <begin position="1"/>
        <end position="30"/>
    </location>
</feature>
<protein>
    <submittedName>
        <fullName evidence="2">Uncharacterized protein</fullName>
    </submittedName>
</protein>
<sequence>MKGLEVIRSQQLRTTTSSDKPPQRSQKAAHRHVWTDAQLIELFKEPIQAFLADDQLLRILSCSGRHYCCSILRSLAFDVYGSEDQNVGDRSVSPTTAGQINNDGLTALRPTFVHERITT</sequence>
<keyword evidence="3" id="KW-1185">Reference proteome</keyword>